<sequence>MRTLLCLLAATALLAFTTLRPGATRLSGAEKAVAGTYPRPRPVTGKPNEFPVRKTDAEWRKQLTPAQYFILRQQGTEPAFRNKYFNNHAKGRYYCAADHNLLFTSDTKFESGTGWPSFWAPAAEGSLKVAADNTLGMSRDEIVCAQCGGHLGHVFEDGPKPTGLRYCLDSDAMLFEAAK</sequence>
<feature type="domain" description="MsrB" evidence="5">
    <location>
        <begin position="56"/>
        <end position="178"/>
    </location>
</feature>
<dbReference type="OrthoDB" id="4174719at2"/>
<keyword evidence="2 6" id="KW-0560">Oxidoreductase</keyword>
<dbReference type="InterPro" id="IPR011057">
    <property type="entry name" value="Mss4-like_sf"/>
</dbReference>
<evidence type="ECO:0000313" key="7">
    <source>
        <dbReference type="Proteomes" id="UP000297549"/>
    </source>
</evidence>
<organism evidence="6 7">
    <name type="scientific">Hymenobacter aquaticus</name>
    <dbReference type="NCBI Taxonomy" id="1867101"/>
    <lineage>
        <taxon>Bacteria</taxon>
        <taxon>Pseudomonadati</taxon>
        <taxon>Bacteroidota</taxon>
        <taxon>Cytophagia</taxon>
        <taxon>Cytophagales</taxon>
        <taxon>Hymenobacteraceae</taxon>
        <taxon>Hymenobacter</taxon>
    </lineage>
</organism>
<dbReference type="NCBIfam" id="TIGR00357">
    <property type="entry name" value="peptide-methionine (R)-S-oxide reductase MsrB"/>
    <property type="match status" value="1"/>
</dbReference>
<dbReference type="GO" id="GO:0006979">
    <property type="term" value="P:response to oxidative stress"/>
    <property type="evidence" value="ECO:0007669"/>
    <property type="project" value="InterPro"/>
</dbReference>
<dbReference type="Pfam" id="PF01641">
    <property type="entry name" value="SelR"/>
    <property type="match status" value="1"/>
</dbReference>
<comment type="caution">
    <text evidence="6">The sequence shown here is derived from an EMBL/GenBank/DDBJ whole genome shotgun (WGS) entry which is preliminary data.</text>
</comment>
<dbReference type="Gene3D" id="2.170.150.20">
    <property type="entry name" value="Peptide methionine sulfoxide reductase"/>
    <property type="match status" value="1"/>
</dbReference>
<dbReference type="InterPro" id="IPR002579">
    <property type="entry name" value="Met_Sox_Rdtase_MsrB_dom"/>
</dbReference>
<proteinExistence type="predicted"/>
<dbReference type="PANTHER" id="PTHR10173">
    <property type="entry name" value="METHIONINE SULFOXIDE REDUCTASE"/>
    <property type="match status" value="1"/>
</dbReference>
<dbReference type="GO" id="GO:0030091">
    <property type="term" value="P:protein repair"/>
    <property type="evidence" value="ECO:0007669"/>
    <property type="project" value="InterPro"/>
</dbReference>
<evidence type="ECO:0000313" key="6">
    <source>
        <dbReference type="EMBL" id="TGE22449.1"/>
    </source>
</evidence>
<keyword evidence="7" id="KW-1185">Reference proteome</keyword>
<dbReference type="SUPFAM" id="SSF51316">
    <property type="entry name" value="Mss4-like"/>
    <property type="match status" value="1"/>
</dbReference>
<gene>
    <name evidence="6" type="primary">msrB</name>
    <name evidence="6" type="ORF">E5K00_19620</name>
</gene>
<evidence type="ECO:0000256" key="4">
    <source>
        <dbReference type="SAM" id="SignalP"/>
    </source>
</evidence>
<dbReference type="AlphaFoldDB" id="A0A4Z0PYR9"/>
<dbReference type="InterPro" id="IPR028427">
    <property type="entry name" value="Met_Sox_Rdtase_MsrB"/>
</dbReference>
<keyword evidence="4" id="KW-0732">Signal</keyword>
<feature type="signal peptide" evidence="4">
    <location>
        <begin position="1"/>
        <end position="22"/>
    </location>
</feature>
<dbReference type="Proteomes" id="UP000297549">
    <property type="component" value="Unassembled WGS sequence"/>
</dbReference>
<reference evidence="6 7" key="1">
    <citation type="submission" date="2019-04" db="EMBL/GenBank/DDBJ databases">
        <authorList>
            <person name="Feng G."/>
            <person name="Zhang J."/>
            <person name="Zhu H."/>
        </authorList>
    </citation>
    <scope>NUCLEOTIDE SEQUENCE [LARGE SCALE GENOMIC DNA]</scope>
    <source>
        <strain evidence="6 7">JCM 31653</strain>
    </source>
</reference>
<dbReference type="EMBL" id="SRLC01000002">
    <property type="protein sequence ID" value="TGE22449.1"/>
    <property type="molecule type" value="Genomic_DNA"/>
</dbReference>
<dbReference type="EC" id="1.8.4.12" evidence="1"/>
<evidence type="ECO:0000256" key="1">
    <source>
        <dbReference type="ARBA" id="ARBA00012499"/>
    </source>
</evidence>
<comment type="catalytic activity">
    <reaction evidence="3">
        <text>L-methionyl-[protein] + [thioredoxin]-disulfide + H2O = L-methionyl-(R)-S-oxide-[protein] + [thioredoxin]-dithiol</text>
        <dbReference type="Rhea" id="RHEA:24164"/>
        <dbReference type="Rhea" id="RHEA-COMP:10698"/>
        <dbReference type="Rhea" id="RHEA-COMP:10700"/>
        <dbReference type="Rhea" id="RHEA-COMP:12313"/>
        <dbReference type="Rhea" id="RHEA-COMP:12314"/>
        <dbReference type="ChEBI" id="CHEBI:15377"/>
        <dbReference type="ChEBI" id="CHEBI:16044"/>
        <dbReference type="ChEBI" id="CHEBI:29950"/>
        <dbReference type="ChEBI" id="CHEBI:45764"/>
        <dbReference type="ChEBI" id="CHEBI:50058"/>
        <dbReference type="EC" id="1.8.4.12"/>
    </reaction>
</comment>
<accession>A0A4Z0PYR9</accession>
<dbReference type="PROSITE" id="PS51790">
    <property type="entry name" value="MSRB"/>
    <property type="match status" value="1"/>
</dbReference>
<evidence type="ECO:0000256" key="3">
    <source>
        <dbReference type="ARBA" id="ARBA00048488"/>
    </source>
</evidence>
<evidence type="ECO:0000256" key="2">
    <source>
        <dbReference type="ARBA" id="ARBA00023002"/>
    </source>
</evidence>
<name>A0A4Z0PYR9_9BACT</name>
<feature type="chain" id="PRO_5021433771" description="peptide-methionine (R)-S-oxide reductase" evidence="4">
    <location>
        <begin position="23"/>
        <end position="179"/>
    </location>
</feature>
<evidence type="ECO:0000259" key="5">
    <source>
        <dbReference type="PROSITE" id="PS51790"/>
    </source>
</evidence>
<dbReference type="PANTHER" id="PTHR10173:SF52">
    <property type="entry name" value="METHIONINE-R-SULFOXIDE REDUCTASE B1"/>
    <property type="match status" value="1"/>
</dbReference>
<dbReference type="GO" id="GO:0005737">
    <property type="term" value="C:cytoplasm"/>
    <property type="evidence" value="ECO:0007669"/>
    <property type="project" value="TreeGrafter"/>
</dbReference>
<protein>
    <recommendedName>
        <fullName evidence="1">peptide-methionine (R)-S-oxide reductase</fullName>
        <ecNumber evidence="1">1.8.4.12</ecNumber>
    </recommendedName>
</protein>
<dbReference type="GO" id="GO:0033743">
    <property type="term" value="F:peptide-methionine (R)-S-oxide reductase activity"/>
    <property type="evidence" value="ECO:0007669"/>
    <property type="project" value="UniProtKB-EC"/>
</dbReference>
<dbReference type="RefSeq" id="WP_135464964.1">
    <property type="nucleotide sequence ID" value="NZ_SRLC01000002.1"/>
</dbReference>